<evidence type="ECO:0000313" key="2">
    <source>
        <dbReference type="EMBL" id="MFC7069870.1"/>
    </source>
</evidence>
<evidence type="ECO:0000313" key="3">
    <source>
        <dbReference type="Proteomes" id="UP001596461"/>
    </source>
</evidence>
<comment type="caution">
    <text evidence="2">The sequence shown here is derived from an EMBL/GenBank/DDBJ whole genome shotgun (WGS) entry which is preliminary data.</text>
</comment>
<protein>
    <recommendedName>
        <fullName evidence="4">Transporter</fullName>
    </recommendedName>
</protein>
<accession>A0ABD5WBN0</accession>
<feature type="transmembrane region" description="Helical" evidence="1">
    <location>
        <begin position="55"/>
        <end position="77"/>
    </location>
</feature>
<dbReference type="Proteomes" id="UP001596461">
    <property type="component" value="Unassembled WGS sequence"/>
</dbReference>
<evidence type="ECO:0000256" key="1">
    <source>
        <dbReference type="SAM" id="Phobius"/>
    </source>
</evidence>
<reference evidence="2 3" key="1">
    <citation type="journal article" date="2019" name="Int. J. Syst. Evol. Microbiol.">
        <title>The Global Catalogue of Microorganisms (GCM) 10K type strain sequencing project: providing services to taxonomists for standard genome sequencing and annotation.</title>
        <authorList>
            <consortium name="The Broad Institute Genomics Platform"/>
            <consortium name="The Broad Institute Genome Sequencing Center for Infectious Disease"/>
            <person name="Wu L."/>
            <person name="Ma J."/>
        </authorList>
    </citation>
    <scope>NUCLEOTIDE SEQUENCE [LARGE SCALE GENOMIC DNA]</scope>
    <source>
        <strain evidence="2 3">DT31</strain>
    </source>
</reference>
<proteinExistence type="predicted"/>
<dbReference type="EMBL" id="JBHTAH010000007">
    <property type="protein sequence ID" value="MFC7069870.1"/>
    <property type="molecule type" value="Genomic_DNA"/>
</dbReference>
<keyword evidence="1" id="KW-0812">Transmembrane</keyword>
<evidence type="ECO:0008006" key="4">
    <source>
        <dbReference type="Google" id="ProtNLM"/>
    </source>
</evidence>
<name>A0ABD5WBN0_9EURY</name>
<dbReference type="RefSeq" id="WP_284032794.1">
    <property type="nucleotide sequence ID" value="NZ_CP126154.1"/>
</dbReference>
<gene>
    <name evidence="2" type="ORF">ACFQL9_09475</name>
</gene>
<keyword evidence="1" id="KW-0472">Membrane</keyword>
<keyword evidence="1" id="KW-1133">Transmembrane helix</keyword>
<keyword evidence="3" id="KW-1185">Reference proteome</keyword>
<feature type="transmembrane region" description="Helical" evidence="1">
    <location>
        <begin position="121"/>
        <end position="142"/>
    </location>
</feature>
<sequence length="154" mass="16067">MPSTALDTLRRAVPLSDRPRYWRVLLVGYAALVVGWAVLTAVVVPVRLAAWFDPLYALLPWILFALPPVVAAASALLDGGLLPALALGATPSLAFAVGVVVGRGLRALAGVDTPPADAPLWVITLSFLLVGVSGALAGFLLARAGLLAWRRVRA</sequence>
<feature type="transmembrane region" description="Helical" evidence="1">
    <location>
        <begin position="21"/>
        <end position="43"/>
    </location>
</feature>
<feature type="transmembrane region" description="Helical" evidence="1">
    <location>
        <begin position="84"/>
        <end position="101"/>
    </location>
</feature>
<dbReference type="GeneID" id="81124679"/>
<dbReference type="AlphaFoldDB" id="A0ABD5WBN0"/>
<organism evidence="2 3">
    <name type="scientific">Halobaculum lipolyticum</name>
    <dbReference type="NCBI Taxonomy" id="3032001"/>
    <lineage>
        <taxon>Archaea</taxon>
        <taxon>Methanobacteriati</taxon>
        <taxon>Methanobacteriota</taxon>
        <taxon>Stenosarchaea group</taxon>
        <taxon>Halobacteria</taxon>
        <taxon>Halobacteriales</taxon>
        <taxon>Haloferacaceae</taxon>
        <taxon>Halobaculum</taxon>
    </lineage>
</organism>